<dbReference type="PANTHER" id="PTHR21274">
    <property type="entry name" value="MECKELIN"/>
    <property type="match status" value="1"/>
</dbReference>
<gene>
    <name evidence="2" type="ORF">LSH36_61g07013</name>
</gene>
<evidence type="ECO:0000313" key="3">
    <source>
        <dbReference type="Proteomes" id="UP001208570"/>
    </source>
</evidence>
<dbReference type="GO" id="GO:0036038">
    <property type="term" value="C:MKS complex"/>
    <property type="evidence" value="ECO:0007669"/>
    <property type="project" value="InterPro"/>
</dbReference>
<dbReference type="InterPro" id="IPR019170">
    <property type="entry name" value="Meckelin"/>
</dbReference>
<dbReference type="EMBL" id="JAODUP010000061">
    <property type="protein sequence ID" value="KAK2164610.1"/>
    <property type="molecule type" value="Genomic_DNA"/>
</dbReference>
<feature type="transmembrane region" description="Helical" evidence="1">
    <location>
        <begin position="150"/>
        <end position="174"/>
    </location>
</feature>
<dbReference type="PANTHER" id="PTHR21274:SF0">
    <property type="entry name" value="MECKELIN"/>
    <property type="match status" value="1"/>
</dbReference>
<proteinExistence type="predicted"/>
<keyword evidence="1" id="KW-0812">Transmembrane</keyword>
<keyword evidence="1" id="KW-0472">Membrane</keyword>
<name>A0AAD9K5X5_9ANNE</name>
<reference evidence="2" key="1">
    <citation type="journal article" date="2023" name="Mol. Biol. Evol.">
        <title>Third-Generation Sequencing Reveals the Adaptive Role of the Epigenome in Three Deep-Sea Polychaetes.</title>
        <authorList>
            <person name="Perez M."/>
            <person name="Aroh O."/>
            <person name="Sun Y."/>
            <person name="Lan Y."/>
            <person name="Juniper S.K."/>
            <person name="Young C.R."/>
            <person name="Angers B."/>
            <person name="Qian P.Y."/>
        </authorList>
    </citation>
    <scope>NUCLEOTIDE SEQUENCE</scope>
    <source>
        <strain evidence="2">P08H-3</strain>
    </source>
</reference>
<keyword evidence="3" id="KW-1185">Reference proteome</keyword>
<evidence type="ECO:0000256" key="1">
    <source>
        <dbReference type="SAM" id="Phobius"/>
    </source>
</evidence>
<dbReference type="GO" id="GO:0060271">
    <property type="term" value="P:cilium assembly"/>
    <property type="evidence" value="ECO:0007669"/>
    <property type="project" value="InterPro"/>
</dbReference>
<organism evidence="2 3">
    <name type="scientific">Paralvinella palmiformis</name>
    <dbReference type="NCBI Taxonomy" id="53620"/>
    <lineage>
        <taxon>Eukaryota</taxon>
        <taxon>Metazoa</taxon>
        <taxon>Spiralia</taxon>
        <taxon>Lophotrochozoa</taxon>
        <taxon>Annelida</taxon>
        <taxon>Polychaeta</taxon>
        <taxon>Sedentaria</taxon>
        <taxon>Canalipalpata</taxon>
        <taxon>Terebellida</taxon>
        <taxon>Terebelliformia</taxon>
        <taxon>Alvinellidae</taxon>
        <taxon>Paralvinella</taxon>
    </lineage>
</organism>
<dbReference type="Pfam" id="PF09773">
    <property type="entry name" value="Meckelin"/>
    <property type="match status" value="1"/>
</dbReference>
<protein>
    <submittedName>
        <fullName evidence="2">Uncharacterized protein</fullName>
    </submittedName>
</protein>
<dbReference type="Proteomes" id="UP001208570">
    <property type="component" value="Unassembled WGS sequence"/>
</dbReference>
<evidence type="ECO:0000313" key="2">
    <source>
        <dbReference type="EMBL" id="KAK2164610.1"/>
    </source>
</evidence>
<sequence>MDVPVHGRADTGMREMAENLRREEENLCGQRGLVPNTEQQTFQISAQSKLRNQYDKIIRPIFAEQAAAGARAQPLKEGGAGHLDARTEKCQRAYQVLNKFLQAFVDHLSTLTLSHYDLIFLTEHYDSDSGHAFDSVLLFGHENTLIIFEILTFAVIDMVSGSYVLSAVIVYIFIELFHTMRDGLGRSNLAKKTLVDKRFLI</sequence>
<accession>A0AAD9K5X5</accession>
<keyword evidence="1" id="KW-1133">Transmembrane helix</keyword>
<dbReference type="AlphaFoldDB" id="A0AAD9K5X5"/>
<comment type="caution">
    <text evidence="2">The sequence shown here is derived from an EMBL/GenBank/DDBJ whole genome shotgun (WGS) entry which is preliminary data.</text>
</comment>